<sequence length="197" mass="21128">MSPVQPAQTPLQALRTPGAPGTPHSALLHQPPQAHGSHEPGAPRASRSGAAAHYVRPGLLDRAFGKLVGRLARRGVSLMGTAELSVLGRSSGEWRSIPVNPLGLEGADYLVSARGHSQWVRNMRAAGGGRLTLGRKVRHFSAVELTDAEKPAVLRAYLERWGWEVGRFFDGVTASSTDEELLAAAPRHPVFRITAEQ</sequence>
<dbReference type="Gene3D" id="2.30.110.10">
    <property type="entry name" value="Electron Transport, Fmn-binding Protein, Chain A"/>
    <property type="match status" value="1"/>
</dbReference>
<proteinExistence type="predicted"/>
<dbReference type="Proteomes" id="UP000005940">
    <property type="component" value="Chromosome"/>
</dbReference>
<gene>
    <name evidence="2" type="ORF">STSU_031630</name>
</gene>
<evidence type="ECO:0000313" key="3">
    <source>
        <dbReference type="Proteomes" id="UP000005940"/>
    </source>
</evidence>
<dbReference type="GO" id="GO:0016491">
    <property type="term" value="F:oxidoreductase activity"/>
    <property type="evidence" value="ECO:0007669"/>
    <property type="project" value="InterPro"/>
</dbReference>
<feature type="compositionally biased region" description="Polar residues" evidence="1">
    <location>
        <begin position="1"/>
        <end position="11"/>
    </location>
</feature>
<dbReference type="Pfam" id="PF04075">
    <property type="entry name" value="F420H2_quin_red"/>
    <property type="match status" value="1"/>
</dbReference>
<reference evidence="2 3" key="1">
    <citation type="journal article" date="2012" name="J. Bacteriol.">
        <title>Draft genome of Streptomyces tsukubaensis NRRL 18488, the producer of the clinically important immunosuppressant tacrolimus (FK506).</title>
        <authorList>
            <person name="Barreiro C."/>
            <person name="Prieto C."/>
            <person name="Sola-Landa A."/>
            <person name="Solera E."/>
            <person name="Martinez-Castro M."/>
            <person name="Perez-Redondo R."/>
            <person name="Garcia-Estrada C."/>
            <person name="Aparicio J.F."/>
            <person name="Fernandez-Martinez L.T."/>
            <person name="Santos-Aberturas J."/>
            <person name="Salehi-Najafabadi Z."/>
            <person name="Rodriguez-Garcia A."/>
            <person name="Tauch A."/>
            <person name="Martin J.F."/>
        </authorList>
    </citation>
    <scope>NUCLEOTIDE SEQUENCE [LARGE SCALE GENOMIC DNA]</scope>
    <source>
        <strain evidence="3">DSM 42081 / NBRC 108919 / NRRL 18488 / 9993</strain>
    </source>
</reference>
<dbReference type="EMBL" id="CP029159">
    <property type="protein sequence ID" value="QKM71012.1"/>
    <property type="molecule type" value="Genomic_DNA"/>
</dbReference>
<dbReference type="InterPro" id="IPR004378">
    <property type="entry name" value="F420H2_quin_Rdtase"/>
</dbReference>
<feature type="region of interest" description="Disordered" evidence="1">
    <location>
        <begin position="1"/>
        <end position="50"/>
    </location>
</feature>
<accession>A0A7G3UQW4</accession>
<organism evidence="2 3">
    <name type="scientific">Streptomyces tsukubensis (strain DSM 42081 / NBRC 108919 / NRRL 18488 / 9993)</name>
    <dbReference type="NCBI Taxonomy" id="1114943"/>
    <lineage>
        <taxon>Bacteria</taxon>
        <taxon>Bacillati</taxon>
        <taxon>Actinomycetota</taxon>
        <taxon>Actinomycetes</taxon>
        <taxon>Kitasatosporales</taxon>
        <taxon>Streptomycetaceae</taxon>
        <taxon>Streptomyces</taxon>
    </lineage>
</organism>
<evidence type="ECO:0000256" key="1">
    <source>
        <dbReference type="SAM" id="MobiDB-lite"/>
    </source>
</evidence>
<protein>
    <submittedName>
        <fullName evidence="2">DUF385 domain-containing protein</fullName>
    </submittedName>
</protein>
<evidence type="ECO:0000313" key="2">
    <source>
        <dbReference type="EMBL" id="QKM71012.1"/>
    </source>
</evidence>
<keyword evidence="3" id="KW-1185">Reference proteome</keyword>
<dbReference type="RefSeq" id="WP_100249280.1">
    <property type="nucleotide sequence ID" value="NZ_CP029159.1"/>
</dbReference>
<feature type="compositionally biased region" description="Low complexity" evidence="1">
    <location>
        <begin position="40"/>
        <end position="50"/>
    </location>
</feature>
<dbReference type="AlphaFoldDB" id="A0A7G3UQW4"/>
<dbReference type="InterPro" id="IPR012349">
    <property type="entry name" value="Split_barrel_FMN-bd"/>
</dbReference>
<name>A0A7G3UQW4_STRT9</name>